<organism evidence="1 2">
    <name type="scientific">Telmatospirillum siberiense</name>
    <dbReference type="NCBI Taxonomy" id="382514"/>
    <lineage>
        <taxon>Bacteria</taxon>
        <taxon>Pseudomonadati</taxon>
        <taxon>Pseudomonadota</taxon>
        <taxon>Alphaproteobacteria</taxon>
        <taxon>Rhodospirillales</taxon>
        <taxon>Rhodospirillaceae</taxon>
        <taxon>Telmatospirillum</taxon>
    </lineage>
</organism>
<dbReference type="EMBL" id="PIUM01000040">
    <property type="protein sequence ID" value="PKU21965.1"/>
    <property type="molecule type" value="Genomic_DNA"/>
</dbReference>
<gene>
    <name evidence="1" type="ORF">CWS72_23975</name>
</gene>
<evidence type="ECO:0000313" key="1">
    <source>
        <dbReference type="EMBL" id="PKU21965.1"/>
    </source>
</evidence>
<dbReference type="AlphaFoldDB" id="A0A2N3PNJ4"/>
<evidence type="ECO:0000313" key="2">
    <source>
        <dbReference type="Proteomes" id="UP000233293"/>
    </source>
</evidence>
<name>A0A2N3PNJ4_9PROT</name>
<protein>
    <submittedName>
        <fullName evidence="1">Uncharacterized protein</fullName>
    </submittedName>
</protein>
<comment type="caution">
    <text evidence="1">The sequence shown here is derived from an EMBL/GenBank/DDBJ whole genome shotgun (WGS) entry which is preliminary data.</text>
</comment>
<keyword evidence="2" id="KW-1185">Reference proteome</keyword>
<proteinExistence type="predicted"/>
<dbReference type="Proteomes" id="UP000233293">
    <property type="component" value="Unassembled WGS sequence"/>
</dbReference>
<sequence length="108" mass="12091">MIKAEEFAGADKDMAFEEALLYAPERDGILLGIFGTMPDYADARLEQLWQETNLRPLAEVVAYCHRHGIDIVKEDGRPVACYLDIAAMLRAIDVDILNVRLAEGSRPQ</sequence>
<dbReference type="RefSeq" id="WP_101253187.1">
    <property type="nucleotide sequence ID" value="NZ_PIUM01000040.1"/>
</dbReference>
<accession>A0A2N3PNJ4</accession>
<reference evidence="2" key="1">
    <citation type="submission" date="2017-12" db="EMBL/GenBank/DDBJ databases">
        <title>Draft genome sequence of Telmatospirillum siberiense 26-4b1T, an acidotolerant peatland alphaproteobacterium potentially involved in sulfur cycling.</title>
        <authorList>
            <person name="Hausmann B."/>
            <person name="Pjevac P."/>
            <person name="Schreck K."/>
            <person name="Herbold C.W."/>
            <person name="Daims H."/>
            <person name="Wagner M."/>
            <person name="Pester M."/>
            <person name="Loy A."/>
        </authorList>
    </citation>
    <scope>NUCLEOTIDE SEQUENCE [LARGE SCALE GENOMIC DNA]</scope>
    <source>
        <strain evidence="2">26-4b1</strain>
    </source>
</reference>